<dbReference type="EMBL" id="LAZR01062280">
    <property type="protein sequence ID" value="KKK61860.1"/>
    <property type="molecule type" value="Genomic_DNA"/>
</dbReference>
<dbReference type="Pfam" id="PF08282">
    <property type="entry name" value="Hydrolase_3"/>
    <property type="match status" value="1"/>
</dbReference>
<protein>
    <recommendedName>
        <fullName evidence="2">Sucrose phosphatase-like domain-containing protein</fullName>
    </recommendedName>
</protein>
<accession>A0A0F8XLB1</accession>
<dbReference type="AlphaFoldDB" id="A0A0F8XLB1"/>
<gene>
    <name evidence="1" type="ORF">LCGC14_3010100</name>
</gene>
<evidence type="ECO:0000313" key="1">
    <source>
        <dbReference type="EMBL" id="KKK61860.1"/>
    </source>
</evidence>
<proteinExistence type="predicted"/>
<dbReference type="Gene3D" id="3.40.50.1000">
    <property type="entry name" value="HAD superfamily/HAD-like"/>
    <property type="match status" value="1"/>
</dbReference>
<sequence>FYLTSESERQAAQKGLDIIKKRVLAEVPACRISADQAYRISDLAIDFCEDVPPLSKSDISRICRIIEQEKAQYKISSIHINCWFGDFDKVKGVKSYLKRTRGREISQLEDKMLFTGDSPNDEPLFEELEHSIGMANIIPFLKDISHPPSYITEKEGALGFQEAAEIILEKRNSLGAL</sequence>
<dbReference type="SUPFAM" id="SSF56784">
    <property type="entry name" value="HAD-like"/>
    <property type="match status" value="1"/>
</dbReference>
<organism evidence="1">
    <name type="scientific">marine sediment metagenome</name>
    <dbReference type="NCBI Taxonomy" id="412755"/>
    <lineage>
        <taxon>unclassified sequences</taxon>
        <taxon>metagenomes</taxon>
        <taxon>ecological metagenomes</taxon>
    </lineage>
</organism>
<dbReference type="InterPro" id="IPR036412">
    <property type="entry name" value="HAD-like_sf"/>
</dbReference>
<feature type="non-terminal residue" evidence="1">
    <location>
        <position position="1"/>
    </location>
</feature>
<dbReference type="InterPro" id="IPR023214">
    <property type="entry name" value="HAD_sf"/>
</dbReference>
<reference evidence="1" key="1">
    <citation type="journal article" date="2015" name="Nature">
        <title>Complex archaea that bridge the gap between prokaryotes and eukaryotes.</title>
        <authorList>
            <person name="Spang A."/>
            <person name="Saw J.H."/>
            <person name="Jorgensen S.L."/>
            <person name="Zaremba-Niedzwiedzka K."/>
            <person name="Martijn J."/>
            <person name="Lind A.E."/>
            <person name="van Eijk R."/>
            <person name="Schleper C."/>
            <person name="Guy L."/>
            <person name="Ettema T.J."/>
        </authorList>
    </citation>
    <scope>NUCLEOTIDE SEQUENCE</scope>
</reference>
<name>A0A0F8XLB1_9ZZZZ</name>
<comment type="caution">
    <text evidence="1">The sequence shown here is derived from an EMBL/GenBank/DDBJ whole genome shotgun (WGS) entry which is preliminary data.</text>
</comment>
<evidence type="ECO:0008006" key="2">
    <source>
        <dbReference type="Google" id="ProtNLM"/>
    </source>
</evidence>